<accession>A0A3N0E7P4</accession>
<comment type="caution">
    <text evidence="8">The sequence shown here is derived from an EMBL/GenBank/DDBJ whole genome shotgun (WGS) entry which is preliminary data.</text>
</comment>
<dbReference type="Pfam" id="PF12698">
    <property type="entry name" value="ABC2_membrane_3"/>
    <property type="match status" value="1"/>
</dbReference>
<evidence type="ECO:0000256" key="1">
    <source>
        <dbReference type="ARBA" id="ARBA00004141"/>
    </source>
</evidence>
<dbReference type="RefSeq" id="WP_123201980.1">
    <property type="nucleotide sequence ID" value="NZ_RJMB01000014.1"/>
</dbReference>
<evidence type="ECO:0000259" key="7">
    <source>
        <dbReference type="Pfam" id="PF12698"/>
    </source>
</evidence>
<evidence type="ECO:0000256" key="6">
    <source>
        <dbReference type="SAM" id="Phobius"/>
    </source>
</evidence>
<protein>
    <submittedName>
        <fullName evidence="8">ABC transporter permease</fullName>
    </submittedName>
</protein>
<sequence>MTSTLTPTSAPRQHGGRTPVSPLRQLLRLARTELTLFYRYRMALYIAIFPLIFAFVGITMEGEDVLPGVDTAVHYVAGTPALVAMVVGVMHLSNVYAARREQLVLKRFRVSGVPPVALFGASTLSVLAVVGALTVVVGALLAWRYGVWPAAPVLVVLPVVLLTVMMAFVGIAFTRFTRNAESAQMMSILPFMVLYAVSGLMVPLEMFPDWGADALRLLPMAPAVEILQSAYLGYDLTGGVEQASQASGTELWAAAAPSLGLLLLWLAISAYALRYFRWDPRQVS</sequence>
<dbReference type="EMBL" id="RJMB01000014">
    <property type="protein sequence ID" value="RNL83866.1"/>
    <property type="molecule type" value="Genomic_DNA"/>
</dbReference>
<dbReference type="AlphaFoldDB" id="A0A3N0E7P4"/>
<dbReference type="GO" id="GO:0046677">
    <property type="term" value="P:response to antibiotic"/>
    <property type="evidence" value="ECO:0007669"/>
    <property type="project" value="UniProtKB-KW"/>
</dbReference>
<keyword evidence="4 6" id="KW-0472">Membrane</keyword>
<dbReference type="InterPro" id="IPR051784">
    <property type="entry name" value="Nod_factor_ABC_transporter"/>
</dbReference>
<name>A0A3N0E7P4_9ACTN</name>
<evidence type="ECO:0000256" key="3">
    <source>
        <dbReference type="ARBA" id="ARBA00022989"/>
    </source>
</evidence>
<reference evidence="8 9" key="1">
    <citation type="submission" date="2018-11" db="EMBL/GenBank/DDBJ databases">
        <title>The genome draft of YIM 96095.</title>
        <authorList>
            <person name="Tang S.-K."/>
            <person name="Chunyu W.-X."/>
            <person name="Feng Y.-Z."/>
        </authorList>
    </citation>
    <scope>NUCLEOTIDE SEQUENCE [LARGE SCALE GENOMIC DNA]</scope>
    <source>
        <strain evidence="8 9">YIM 96095</strain>
    </source>
</reference>
<feature type="transmembrane region" description="Helical" evidence="6">
    <location>
        <begin position="42"/>
        <end position="60"/>
    </location>
</feature>
<keyword evidence="2 6" id="KW-0812">Transmembrane</keyword>
<dbReference type="GO" id="GO:0140359">
    <property type="term" value="F:ABC-type transporter activity"/>
    <property type="evidence" value="ECO:0007669"/>
    <property type="project" value="InterPro"/>
</dbReference>
<dbReference type="PANTHER" id="PTHR43229">
    <property type="entry name" value="NODULATION PROTEIN J"/>
    <property type="match status" value="1"/>
</dbReference>
<evidence type="ECO:0000313" key="9">
    <source>
        <dbReference type="Proteomes" id="UP000269198"/>
    </source>
</evidence>
<feature type="transmembrane region" description="Helical" evidence="6">
    <location>
        <begin position="149"/>
        <end position="173"/>
    </location>
</feature>
<dbReference type="PANTHER" id="PTHR43229:SF2">
    <property type="entry name" value="NODULATION PROTEIN J"/>
    <property type="match status" value="1"/>
</dbReference>
<keyword evidence="9" id="KW-1185">Reference proteome</keyword>
<dbReference type="GO" id="GO:0043190">
    <property type="term" value="C:ATP-binding cassette (ABC) transporter complex"/>
    <property type="evidence" value="ECO:0007669"/>
    <property type="project" value="InterPro"/>
</dbReference>
<feature type="transmembrane region" description="Helical" evidence="6">
    <location>
        <begin position="116"/>
        <end position="143"/>
    </location>
</feature>
<keyword evidence="5" id="KW-0046">Antibiotic resistance</keyword>
<feature type="transmembrane region" description="Helical" evidence="6">
    <location>
        <begin position="72"/>
        <end position="96"/>
    </location>
</feature>
<feature type="transmembrane region" description="Helical" evidence="6">
    <location>
        <begin position="251"/>
        <end position="273"/>
    </location>
</feature>
<dbReference type="OrthoDB" id="3399482at2"/>
<dbReference type="Proteomes" id="UP000269198">
    <property type="component" value="Unassembled WGS sequence"/>
</dbReference>
<organism evidence="8 9">
    <name type="scientific">Halostreptopolyspora alba</name>
    <dbReference type="NCBI Taxonomy" id="2487137"/>
    <lineage>
        <taxon>Bacteria</taxon>
        <taxon>Bacillati</taxon>
        <taxon>Actinomycetota</taxon>
        <taxon>Actinomycetes</taxon>
        <taxon>Streptosporangiales</taxon>
        <taxon>Nocardiopsidaceae</taxon>
        <taxon>Halostreptopolyspora</taxon>
    </lineage>
</organism>
<dbReference type="PIRSF" id="PIRSF006648">
    <property type="entry name" value="DrrB"/>
    <property type="match status" value="1"/>
</dbReference>
<feature type="transmembrane region" description="Helical" evidence="6">
    <location>
        <begin position="185"/>
        <end position="204"/>
    </location>
</feature>
<comment type="subcellular location">
    <subcellularLocation>
        <location evidence="1">Membrane</location>
        <topology evidence="1">Multi-pass membrane protein</topology>
    </subcellularLocation>
</comment>
<dbReference type="InterPro" id="IPR013525">
    <property type="entry name" value="ABC2_TM"/>
</dbReference>
<evidence type="ECO:0000313" key="8">
    <source>
        <dbReference type="EMBL" id="RNL83866.1"/>
    </source>
</evidence>
<keyword evidence="3 6" id="KW-1133">Transmembrane helix</keyword>
<proteinExistence type="predicted"/>
<evidence type="ECO:0000256" key="4">
    <source>
        <dbReference type="ARBA" id="ARBA00023136"/>
    </source>
</evidence>
<feature type="domain" description="ABC-2 type transporter transmembrane" evidence="7">
    <location>
        <begin position="73"/>
        <end position="268"/>
    </location>
</feature>
<evidence type="ECO:0000256" key="2">
    <source>
        <dbReference type="ARBA" id="ARBA00022692"/>
    </source>
</evidence>
<dbReference type="InterPro" id="IPR000412">
    <property type="entry name" value="ABC_2_transport"/>
</dbReference>
<evidence type="ECO:0000256" key="5">
    <source>
        <dbReference type="ARBA" id="ARBA00023251"/>
    </source>
</evidence>
<gene>
    <name evidence="8" type="ORF">EFW17_14805</name>
</gene>